<reference evidence="2 3" key="1">
    <citation type="submission" date="2019-03" db="EMBL/GenBank/DDBJ databases">
        <title>First draft genome of Liparis tanakae, snailfish: a comprehensive survey of snailfish specific genes.</title>
        <authorList>
            <person name="Kim W."/>
            <person name="Song I."/>
            <person name="Jeong J.-H."/>
            <person name="Kim D."/>
            <person name="Kim S."/>
            <person name="Ryu S."/>
            <person name="Song J.Y."/>
            <person name="Lee S.K."/>
        </authorList>
    </citation>
    <scope>NUCLEOTIDE SEQUENCE [LARGE SCALE GENOMIC DNA]</scope>
    <source>
        <tissue evidence="2">Muscle</tissue>
    </source>
</reference>
<dbReference type="Proteomes" id="UP000314294">
    <property type="component" value="Unassembled WGS sequence"/>
</dbReference>
<protein>
    <submittedName>
        <fullName evidence="2">Uncharacterized protein</fullName>
    </submittedName>
</protein>
<accession>A0A4Z2J0K2</accession>
<sequence length="166" mass="18450">MDKRQLVGLQWSYLAVAGKQADMKGIHVVAPPALLRLAAPYKDTALCLIFLVHIPDRWSSVGVCACAAEIFGWLLVKLCSQNHSQTALRGSATRQHPLPVMCNRERRHSMPMQTQPALSDDFTSVISASNIRVLGESWMHPRAPRELSEPEVSERIGKGTHEQESQ</sequence>
<dbReference type="AlphaFoldDB" id="A0A4Z2J0K2"/>
<feature type="compositionally biased region" description="Basic and acidic residues" evidence="1">
    <location>
        <begin position="143"/>
        <end position="166"/>
    </location>
</feature>
<organism evidence="2 3">
    <name type="scientific">Liparis tanakae</name>
    <name type="common">Tanaka's snailfish</name>
    <dbReference type="NCBI Taxonomy" id="230148"/>
    <lineage>
        <taxon>Eukaryota</taxon>
        <taxon>Metazoa</taxon>
        <taxon>Chordata</taxon>
        <taxon>Craniata</taxon>
        <taxon>Vertebrata</taxon>
        <taxon>Euteleostomi</taxon>
        <taxon>Actinopterygii</taxon>
        <taxon>Neopterygii</taxon>
        <taxon>Teleostei</taxon>
        <taxon>Neoteleostei</taxon>
        <taxon>Acanthomorphata</taxon>
        <taxon>Eupercaria</taxon>
        <taxon>Perciformes</taxon>
        <taxon>Cottioidei</taxon>
        <taxon>Cottales</taxon>
        <taxon>Liparidae</taxon>
        <taxon>Liparis</taxon>
    </lineage>
</organism>
<keyword evidence="3" id="KW-1185">Reference proteome</keyword>
<evidence type="ECO:0000256" key="1">
    <source>
        <dbReference type="SAM" id="MobiDB-lite"/>
    </source>
</evidence>
<evidence type="ECO:0000313" key="2">
    <source>
        <dbReference type="EMBL" id="TNN83072.1"/>
    </source>
</evidence>
<feature type="region of interest" description="Disordered" evidence="1">
    <location>
        <begin position="142"/>
        <end position="166"/>
    </location>
</feature>
<proteinExistence type="predicted"/>
<gene>
    <name evidence="2" type="ORF">EYF80_006679</name>
</gene>
<comment type="caution">
    <text evidence="2">The sequence shown here is derived from an EMBL/GenBank/DDBJ whole genome shotgun (WGS) entry which is preliminary data.</text>
</comment>
<name>A0A4Z2J0K2_9TELE</name>
<dbReference type="EMBL" id="SRLO01000035">
    <property type="protein sequence ID" value="TNN83072.1"/>
    <property type="molecule type" value="Genomic_DNA"/>
</dbReference>
<evidence type="ECO:0000313" key="3">
    <source>
        <dbReference type="Proteomes" id="UP000314294"/>
    </source>
</evidence>